<organism evidence="2">
    <name type="scientific">candidate division TA06 bacterium ADurb.Bin131</name>
    <dbReference type="NCBI Taxonomy" id="1852827"/>
    <lineage>
        <taxon>Bacteria</taxon>
        <taxon>Bacteria division TA06</taxon>
    </lineage>
</organism>
<accession>A0A1V6CE10</accession>
<dbReference type="Pfam" id="PF01208">
    <property type="entry name" value="URO-D"/>
    <property type="match status" value="1"/>
</dbReference>
<feature type="domain" description="Uroporphyrinogen decarboxylase (URO-D)" evidence="1">
    <location>
        <begin position="134"/>
        <end position="329"/>
    </location>
</feature>
<keyword evidence="2" id="KW-0489">Methyltransferase</keyword>
<sequence>MTERERMLRCIELRGDGEIFSSVSIAWPVWEKHAEFFEKIKNECPDVKIFAGKDETRRAGNKIRDKWGCLWIYPIDYLDGQVIEHPLDDWSKLDTYIPPDPDKYVDWEKAKKDVKEAKEKGILTGGGIDHGFFFLLLTYLRGYENVMIDFAEENPNLYRLIEIIEDYWLKVIKKWIETGVDTIGFGDDLGLQNSLPISPSAWRKYIKPSFKKFFTLCKENKVHAGLHTDGWIVAIMEDLIECGLSILNPQDLVNGIDNIERILKGRICIDLDIDRQKITYSGTPQDIDEHIFNCVKKLGSQNGGLFMKFGAYPGTPIENIAAVITSFEKYHDYWKNR</sequence>
<dbReference type="GO" id="GO:0032259">
    <property type="term" value="P:methylation"/>
    <property type="evidence" value="ECO:0007669"/>
    <property type="project" value="UniProtKB-KW"/>
</dbReference>
<dbReference type="AlphaFoldDB" id="A0A1V6CE10"/>
<gene>
    <name evidence="2" type="ORF">BWX89_00111</name>
</gene>
<name>A0A1V6CE10_UNCT6</name>
<comment type="caution">
    <text evidence="2">The sequence shown here is derived from an EMBL/GenBank/DDBJ whole genome shotgun (WGS) entry which is preliminary data.</text>
</comment>
<evidence type="ECO:0000313" key="2">
    <source>
        <dbReference type="EMBL" id="OQB75169.1"/>
    </source>
</evidence>
<dbReference type="Gene3D" id="3.20.20.210">
    <property type="match status" value="1"/>
</dbReference>
<dbReference type="GO" id="GO:0006779">
    <property type="term" value="P:porphyrin-containing compound biosynthetic process"/>
    <property type="evidence" value="ECO:0007669"/>
    <property type="project" value="InterPro"/>
</dbReference>
<protein>
    <submittedName>
        <fullName evidence="2">Methylcobalamin:coenzyme M methyltransferase</fullName>
    </submittedName>
</protein>
<dbReference type="GO" id="GO:0008168">
    <property type="term" value="F:methyltransferase activity"/>
    <property type="evidence" value="ECO:0007669"/>
    <property type="project" value="UniProtKB-KW"/>
</dbReference>
<proteinExistence type="predicted"/>
<dbReference type="GO" id="GO:0004853">
    <property type="term" value="F:uroporphyrinogen decarboxylase activity"/>
    <property type="evidence" value="ECO:0007669"/>
    <property type="project" value="InterPro"/>
</dbReference>
<keyword evidence="2" id="KW-0808">Transferase</keyword>
<dbReference type="InterPro" id="IPR038071">
    <property type="entry name" value="UROD/MetE-like_sf"/>
</dbReference>
<dbReference type="Proteomes" id="UP000485562">
    <property type="component" value="Unassembled WGS sequence"/>
</dbReference>
<dbReference type="PANTHER" id="PTHR47099">
    <property type="entry name" value="METHYLCOBAMIDE:COM METHYLTRANSFERASE MTBA"/>
    <property type="match status" value="1"/>
</dbReference>
<reference evidence="2" key="1">
    <citation type="submission" date="2017-02" db="EMBL/GenBank/DDBJ databases">
        <title>Delving into the versatile metabolic prowess of the omnipresent phylum Bacteroidetes.</title>
        <authorList>
            <person name="Nobu M.K."/>
            <person name="Mei R."/>
            <person name="Narihiro T."/>
            <person name="Kuroda K."/>
            <person name="Liu W.-T."/>
        </authorList>
    </citation>
    <scope>NUCLEOTIDE SEQUENCE</scope>
    <source>
        <strain evidence="2">ADurb.Bin131</strain>
    </source>
</reference>
<dbReference type="SUPFAM" id="SSF51726">
    <property type="entry name" value="UROD/MetE-like"/>
    <property type="match status" value="1"/>
</dbReference>
<evidence type="ECO:0000259" key="1">
    <source>
        <dbReference type="Pfam" id="PF01208"/>
    </source>
</evidence>
<dbReference type="EMBL" id="MWDQ01000022">
    <property type="protein sequence ID" value="OQB75169.1"/>
    <property type="molecule type" value="Genomic_DNA"/>
</dbReference>
<dbReference type="PANTHER" id="PTHR47099:SF1">
    <property type="entry name" value="METHYLCOBAMIDE:COM METHYLTRANSFERASE MTBA"/>
    <property type="match status" value="1"/>
</dbReference>
<dbReference type="InterPro" id="IPR000257">
    <property type="entry name" value="Uroporphyrinogen_deCOase"/>
</dbReference>
<dbReference type="InterPro" id="IPR052024">
    <property type="entry name" value="Methanogen_methyltrans"/>
</dbReference>